<sequence length="186" mass="20437">MALKSTIFKANLSIADIDHGYYADHNLTLARHPSETDERMMVRLVALALNAWQLQALCNGDGTLAFGTGLSDPDDPDVHITDFTGAKRLWIEVGQPEEKPLSKACSKADHVLLYPFGPAAEVWWKGMEGKVARQKKLAVWRIPADTAQELAALAQRSMQLQATIQEGELTLSSEQGMAVVAPVLWK</sequence>
<dbReference type="EMBL" id="JAFNME010000018">
    <property type="protein sequence ID" value="MBO1250011.1"/>
    <property type="molecule type" value="Genomic_DNA"/>
</dbReference>
<name>A0A939GZA9_9BURK</name>
<dbReference type="Proteomes" id="UP000664731">
    <property type="component" value="Unassembled WGS sequence"/>
</dbReference>
<dbReference type="PANTHER" id="PTHR38784">
    <property type="entry name" value="SUCROSE PHOSPHORYLASE"/>
    <property type="match status" value="1"/>
</dbReference>
<dbReference type="InterPro" id="IPR038590">
    <property type="entry name" value="YaeQ_sf"/>
</dbReference>
<dbReference type="PANTHER" id="PTHR38784:SF1">
    <property type="entry name" value="SUCROSE PHOSPHORYLASE"/>
    <property type="match status" value="1"/>
</dbReference>
<dbReference type="PIRSF" id="PIRSF011484">
    <property type="entry name" value="YaeQ"/>
    <property type="match status" value="1"/>
</dbReference>
<protein>
    <submittedName>
        <fullName evidence="1">YaeQ family protein</fullName>
    </submittedName>
</protein>
<accession>A0A939GZA9</accession>
<reference evidence="1" key="1">
    <citation type="submission" date="2021-03" db="EMBL/GenBank/DDBJ databases">
        <title>Comamonas denitrificans.</title>
        <authorList>
            <person name="Finster K."/>
        </authorList>
    </citation>
    <scope>NUCLEOTIDE SEQUENCE</scope>
    <source>
        <strain evidence="1">MM2021_4</strain>
    </source>
</reference>
<evidence type="ECO:0000313" key="1">
    <source>
        <dbReference type="EMBL" id="MBO1250011.1"/>
    </source>
</evidence>
<comment type="caution">
    <text evidence="1">The sequence shown here is derived from an EMBL/GenBank/DDBJ whole genome shotgun (WGS) entry which is preliminary data.</text>
</comment>
<dbReference type="AlphaFoldDB" id="A0A939GZA9"/>
<gene>
    <name evidence="1" type="ORF">J1777_09290</name>
</gene>
<dbReference type="InterPro" id="IPR009822">
    <property type="entry name" value="YaeQ"/>
</dbReference>
<proteinExistence type="predicted"/>
<dbReference type="SMART" id="SM01322">
    <property type="entry name" value="YaeQ"/>
    <property type="match status" value="1"/>
</dbReference>
<evidence type="ECO:0000313" key="2">
    <source>
        <dbReference type="Proteomes" id="UP000664731"/>
    </source>
</evidence>
<dbReference type="SUPFAM" id="SSF52980">
    <property type="entry name" value="Restriction endonuclease-like"/>
    <property type="match status" value="1"/>
</dbReference>
<keyword evidence="2" id="KW-1185">Reference proteome</keyword>
<organism evidence="1 2">
    <name type="scientific">Comamonas denitrificans</name>
    <dbReference type="NCBI Taxonomy" id="117506"/>
    <lineage>
        <taxon>Bacteria</taxon>
        <taxon>Pseudomonadati</taxon>
        <taxon>Pseudomonadota</taxon>
        <taxon>Betaproteobacteria</taxon>
        <taxon>Burkholderiales</taxon>
        <taxon>Comamonadaceae</taxon>
        <taxon>Comamonas</taxon>
    </lineage>
</organism>
<dbReference type="RefSeq" id="WP_207575451.1">
    <property type="nucleotide sequence ID" value="NZ_JAFNME010000018.1"/>
</dbReference>
<dbReference type="InterPro" id="IPR011335">
    <property type="entry name" value="Restrct_endonuc-II-like"/>
</dbReference>
<dbReference type="Pfam" id="PF07152">
    <property type="entry name" value="YaeQ"/>
    <property type="match status" value="1"/>
</dbReference>
<dbReference type="Gene3D" id="3.10.640.10">
    <property type="entry name" value="Restriction endonuclease-like alpha-beta roll domain"/>
    <property type="match status" value="1"/>
</dbReference>